<evidence type="ECO:0000313" key="1">
    <source>
        <dbReference type="EMBL" id="MTE89069.1"/>
    </source>
</evidence>
<protein>
    <submittedName>
        <fullName evidence="1">Uncharacterized protein</fullName>
    </submittedName>
</protein>
<evidence type="ECO:0000313" key="2">
    <source>
        <dbReference type="Proteomes" id="UP000486847"/>
    </source>
</evidence>
<name>A0A6L6I3C6_ECOLX</name>
<comment type="caution">
    <text evidence="1">The sequence shown here is derived from an EMBL/GenBank/DDBJ whole genome shotgun (WGS) entry which is preliminary data.</text>
</comment>
<proteinExistence type="predicted"/>
<dbReference type="Proteomes" id="UP000486847">
    <property type="component" value="Unassembled WGS sequence"/>
</dbReference>
<organism evidence="1 2">
    <name type="scientific">Escherichia coli</name>
    <dbReference type="NCBI Taxonomy" id="562"/>
    <lineage>
        <taxon>Bacteria</taxon>
        <taxon>Pseudomonadati</taxon>
        <taxon>Pseudomonadota</taxon>
        <taxon>Gammaproteobacteria</taxon>
        <taxon>Enterobacterales</taxon>
        <taxon>Enterobacteriaceae</taxon>
        <taxon>Escherichia</taxon>
    </lineage>
</organism>
<dbReference type="RefSeq" id="WP_000106676.1">
    <property type="nucleotide sequence ID" value="NZ_CP023844.1"/>
</dbReference>
<gene>
    <name evidence="1" type="ORF">F9B07_09520</name>
</gene>
<dbReference type="EMBL" id="WCEW01000008">
    <property type="protein sequence ID" value="MTE89069.1"/>
    <property type="molecule type" value="Genomic_DNA"/>
</dbReference>
<sequence>MSTPEDAFKKKLLAAQQEKDELVRKNQIDAERKKQIIAEKISFYQKHQNDFIQQVIEWASSADLNISSLNISYYDYGHLFQTTGISIEYDGKKVQFIPQGVERGTFLGIIKLDFTNANSFIQYYFGLSANKNEAEPYWTFVQYDTQNPSAWQENSKRMSKELFFEIIESILLPPKS</sequence>
<reference evidence="1 2" key="1">
    <citation type="submission" date="2019-10" db="EMBL/GenBank/DDBJ databases">
        <title>Comparative genomic analysis of antimicrobial resistant Escherichia coli of diverse origin.</title>
        <authorList>
            <person name="Ghatak S."/>
            <person name="Milton A.P."/>
            <person name="Rhetso K."/>
            <person name="Purkait D."/>
            <person name="Das S."/>
            <person name="Puro K.-U."/>
            <person name="Shakuntala I."/>
            <person name="Sen A."/>
            <person name="Sanjukta R."/>
            <person name="Priya G.B."/>
            <person name="Mawlong M."/>
            <person name="Lyngdoh V."/>
            <person name="Rynghang J."/>
            <person name="Mawphlang B.L."/>
        </authorList>
    </citation>
    <scope>NUCLEOTIDE SEQUENCE [LARGE SCALE GENOMIC DNA]</scope>
    <source>
        <strain evidence="1 2">SE161</strain>
    </source>
</reference>
<accession>A0A6L6I3C6</accession>
<dbReference type="AlphaFoldDB" id="A0A6L6I3C6"/>